<feature type="domain" description="PhoU" evidence="7">
    <location>
        <begin position="469"/>
        <end position="546"/>
    </location>
</feature>
<feature type="transmembrane region" description="Helical" evidence="6">
    <location>
        <begin position="182"/>
        <end position="204"/>
    </location>
</feature>
<dbReference type="Pfam" id="PF02690">
    <property type="entry name" value="Na_Pi_cotrans"/>
    <property type="match status" value="2"/>
</dbReference>
<dbReference type="Proteomes" id="UP000886860">
    <property type="component" value="Unassembled WGS sequence"/>
</dbReference>
<dbReference type="AlphaFoldDB" id="A0A9D1KHW9"/>
<dbReference type="NCBIfam" id="TIGR00704">
    <property type="entry name" value="NaPi_cotrn_rel"/>
    <property type="match status" value="1"/>
</dbReference>
<proteinExistence type="predicted"/>
<evidence type="ECO:0000256" key="4">
    <source>
        <dbReference type="ARBA" id="ARBA00022989"/>
    </source>
</evidence>
<dbReference type="GO" id="GO:0005436">
    <property type="term" value="F:sodium:phosphate symporter activity"/>
    <property type="evidence" value="ECO:0007669"/>
    <property type="project" value="InterPro"/>
</dbReference>
<dbReference type="SUPFAM" id="SSF109755">
    <property type="entry name" value="PhoU-like"/>
    <property type="match status" value="1"/>
</dbReference>
<evidence type="ECO:0000259" key="7">
    <source>
        <dbReference type="Pfam" id="PF01895"/>
    </source>
</evidence>
<evidence type="ECO:0000256" key="5">
    <source>
        <dbReference type="ARBA" id="ARBA00023136"/>
    </source>
</evidence>
<feature type="transmembrane region" description="Helical" evidence="6">
    <location>
        <begin position="289"/>
        <end position="310"/>
    </location>
</feature>
<evidence type="ECO:0000256" key="3">
    <source>
        <dbReference type="ARBA" id="ARBA00022692"/>
    </source>
</evidence>
<feature type="domain" description="PhoU" evidence="7">
    <location>
        <begin position="358"/>
        <end position="443"/>
    </location>
</feature>
<accession>A0A9D1KHW9</accession>
<reference evidence="8" key="1">
    <citation type="submission" date="2020-10" db="EMBL/GenBank/DDBJ databases">
        <authorList>
            <person name="Gilroy R."/>
        </authorList>
    </citation>
    <scope>NUCLEOTIDE SEQUENCE</scope>
    <source>
        <strain evidence="8">CHK123-3438</strain>
    </source>
</reference>
<dbReference type="GO" id="GO:0044341">
    <property type="term" value="P:sodium-dependent phosphate transport"/>
    <property type="evidence" value="ECO:0007669"/>
    <property type="project" value="InterPro"/>
</dbReference>
<comment type="subcellular location">
    <subcellularLocation>
        <location evidence="1">Cell membrane</location>
        <topology evidence="1">Multi-pass membrane protein</topology>
    </subcellularLocation>
</comment>
<evidence type="ECO:0000256" key="6">
    <source>
        <dbReference type="SAM" id="Phobius"/>
    </source>
</evidence>
<dbReference type="PANTHER" id="PTHR10010:SF46">
    <property type="entry name" value="SODIUM-DEPENDENT PHOSPHATE TRANSPORT PROTEIN 2B"/>
    <property type="match status" value="1"/>
</dbReference>
<dbReference type="PANTHER" id="PTHR10010">
    <property type="entry name" value="SOLUTE CARRIER FAMILY 34 SODIUM PHOSPHATE , MEMBER 2-RELATED"/>
    <property type="match status" value="1"/>
</dbReference>
<feature type="transmembrane region" description="Helical" evidence="6">
    <location>
        <begin position="248"/>
        <end position="269"/>
    </location>
</feature>
<gene>
    <name evidence="8" type="ORF">IAB60_13760</name>
</gene>
<dbReference type="Pfam" id="PF01895">
    <property type="entry name" value="PhoU"/>
    <property type="match status" value="2"/>
</dbReference>
<name>A0A9D1KHW9_9FIRM</name>
<reference evidence="8" key="2">
    <citation type="journal article" date="2021" name="PeerJ">
        <title>Extensive microbial diversity within the chicken gut microbiome revealed by metagenomics and culture.</title>
        <authorList>
            <person name="Gilroy R."/>
            <person name="Ravi A."/>
            <person name="Getino M."/>
            <person name="Pursley I."/>
            <person name="Horton D.L."/>
            <person name="Alikhan N.F."/>
            <person name="Baker D."/>
            <person name="Gharbi K."/>
            <person name="Hall N."/>
            <person name="Watson M."/>
            <person name="Adriaenssens E.M."/>
            <person name="Foster-Nyarko E."/>
            <person name="Jarju S."/>
            <person name="Secka A."/>
            <person name="Antonio M."/>
            <person name="Oren A."/>
            <person name="Chaudhuri R.R."/>
            <person name="La Ragione R."/>
            <person name="Hildebrand F."/>
            <person name="Pallen M.J."/>
        </authorList>
    </citation>
    <scope>NUCLEOTIDE SEQUENCE</scope>
    <source>
        <strain evidence="8">CHK123-3438</strain>
    </source>
</reference>
<evidence type="ECO:0000256" key="2">
    <source>
        <dbReference type="ARBA" id="ARBA00022475"/>
    </source>
</evidence>
<evidence type="ECO:0000313" key="9">
    <source>
        <dbReference type="Proteomes" id="UP000886860"/>
    </source>
</evidence>
<feature type="transmembrane region" description="Helical" evidence="6">
    <location>
        <begin position="85"/>
        <end position="104"/>
    </location>
</feature>
<keyword evidence="4 6" id="KW-1133">Transmembrane helix</keyword>
<feature type="transmembrane region" description="Helical" evidence="6">
    <location>
        <begin position="116"/>
        <end position="132"/>
    </location>
</feature>
<keyword evidence="3 6" id="KW-0812">Transmembrane</keyword>
<feature type="transmembrane region" description="Helical" evidence="6">
    <location>
        <begin position="48"/>
        <end position="79"/>
    </location>
</feature>
<feature type="transmembrane region" description="Helical" evidence="6">
    <location>
        <begin position="216"/>
        <end position="236"/>
    </location>
</feature>
<dbReference type="InterPro" id="IPR038078">
    <property type="entry name" value="PhoU-like_sf"/>
</dbReference>
<dbReference type="InterPro" id="IPR003841">
    <property type="entry name" value="Na/Pi_transpt"/>
</dbReference>
<organism evidence="8 9">
    <name type="scientific">Candidatus Caccovicinus merdipullorum</name>
    <dbReference type="NCBI Taxonomy" id="2840724"/>
    <lineage>
        <taxon>Bacteria</taxon>
        <taxon>Bacillati</taxon>
        <taxon>Bacillota</taxon>
        <taxon>Clostridia</taxon>
        <taxon>Eubacteriales</taxon>
        <taxon>Candidatus Caccovicinus</taxon>
    </lineage>
</organism>
<keyword evidence="5 6" id="KW-0472">Membrane</keyword>
<dbReference type="NCBIfam" id="NF037997">
    <property type="entry name" value="Na_Pi_symport"/>
    <property type="match status" value="1"/>
</dbReference>
<protein>
    <submittedName>
        <fullName evidence="8">Na/Pi cotransporter family protein</fullName>
    </submittedName>
</protein>
<evidence type="ECO:0000313" key="8">
    <source>
        <dbReference type="EMBL" id="HIT43137.1"/>
    </source>
</evidence>
<dbReference type="InterPro" id="IPR026022">
    <property type="entry name" value="PhoU_dom"/>
</dbReference>
<feature type="transmembrane region" description="Helical" evidence="6">
    <location>
        <begin position="6"/>
        <end position="28"/>
    </location>
</feature>
<keyword evidence="2" id="KW-1003">Cell membrane</keyword>
<comment type="caution">
    <text evidence="8">The sequence shown here is derived from an EMBL/GenBank/DDBJ whole genome shotgun (WGS) entry which is preliminary data.</text>
</comment>
<dbReference type="GO" id="GO:0005886">
    <property type="term" value="C:plasma membrane"/>
    <property type="evidence" value="ECO:0007669"/>
    <property type="project" value="UniProtKB-SubCell"/>
</dbReference>
<dbReference type="EMBL" id="DVKS01000228">
    <property type="protein sequence ID" value="HIT43137.1"/>
    <property type="molecule type" value="Genomic_DNA"/>
</dbReference>
<feature type="transmembrane region" description="Helical" evidence="6">
    <location>
        <begin position="144"/>
        <end position="161"/>
    </location>
</feature>
<dbReference type="Gene3D" id="1.20.58.220">
    <property type="entry name" value="Phosphate transport system protein phou homolog 2, domain 2"/>
    <property type="match status" value="1"/>
</dbReference>
<evidence type="ECO:0000256" key="1">
    <source>
        <dbReference type="ARBA" id="ARBA00004651"/>
    </source>
</evidence>
<sequence length="551" mass="60543">MEAVGVLFQFIGGLGMFLYGMNAMADGLQKSAGSRMQQLLEVLTSNKLLGILVGAGITAIIQSSSATTVMVVGFVNAGIINLGQAVGIIMGANIGTTVTSWIVSMSEWGEMLKPEFFAPLLVGIGAAVIMFAKDSRKKQIGEIFIGFGLLFIGLDFMSSAIKPYRDAPIFAQAFSVLGRNPLLGILTGAVVTAIIQSSSASVGILQTLALNGVVNWQSAIFITLGQNIGTCVTALLSSVGAHRTAKRAAVIHLLFNCIGAVIFGILMFILFQFRPQLAASPINSVEISIFHTIFNIANTIILFPFTNYLVKLSYVFVKEPKEEKEQVVDVESEMMRHLDSRILENPSFAIEHVENEVVRMGQTALMNLKISGEAILKNNQFEAEEVLKNEETINHMERMLTDYLVKVSNLSLNEEQHLLVKNLLYTISDIERIGDHCKNLAELAEAKIKNNIQFSAEAQREMEGIIMAAVDSVDHAVKAREAHDMYEVRQVVQCEEQVDSLEEDLRERHVERLSKNLCTTETGVIFLDAISNLERVSDHAHNIAGYVRDEM</sequence>
<dbReference type="InterPro" id="IPR004633">
    <property type="entry name" value="NaPi_cotrn-rel/YqeW-like"/>
</dbReference>